<dbReference type="Gene3D" id="2.60.40.2070">
    <property type="match status" value="1"/>
</dbReference>
<dbReference type="InterPro" id="IPR025949">
    <property type="entry name" value="PapC-like_C"/>
</dbReference>
<dbReference type="GO" id="GO:0015473">
    <property type="term" value="F:fimbrial usher porin activity"/>
    <property type="evidence" value="ECO:0007669"/>
    <property type="project" value="InterPro"/>
</dbReference>
<evidence type="ECO:0000256" key="4">
    <source>
        <dbReference type="ARBA" id="ARBA00022452"/>
    </source>
</evidence>
<evidence type="ECO:0000256" key="9">
    <source>
        <dbReference type="SAM" id="SignalP"/>
    </source>
</evidence>
<keyword evidence="3" id="KW-0813">Transport</keyword>
<evidence type="ECO:0000256" key="6">
    <source>
        <dbReference type="ARBA" id="ARBA00022729"/>
    </source>
</evidence>
<dbReference type="Gene3D" id="2.60.40.3110">
    <property type="match status" value="1"/>
</dbReference>
<feature type="signal peptide" evidence="9">
    <location>
        <begin position="1"/>
        <end position="26"/>
    </location>
</feature>
<comment type="subcellular location">
    <subcellularLocation>
        <location evidence="1">Cell outer membrane</location>
        <topology evidence="1">Multi-pass membrane protein</topology>
    </subcellularLocation>
</comment>
<evidence type="ECO:0000256" key="7">
    <source>
        <dbReference type="ARBA" id="ARBA00023136"/>
    </source>
</evidence>
<keyword evidence="6 9" id="KW-0732">Signal</keyword>
<dbReference type="Gene3D" id="3.10.20.410">
    <property type="match status" value="1"/>
</dbReference>
<dbReference type="InterPro" id="IPR042186">
    <property type="entry name" value="FimD_plug_dom"/>
</dbReference>
<name>A0A240E6A5_9GAMM</name>
<dbReference type="EMBL" id="OANT01000003">
    <property type="protein sequence ID" value="SNX44294.1"/>
    <property type="molecule type" value="Genomic_DNA"/>
</dbReference>
<feature type="domain" description="PapC N-terminal" evidence="11">
    <location>
        <begin position="74"/>
        <end position="220"/>
    </location>
</feature>
<dbReference type="Pfam" id="PF13953">
    <property type="entry name" value="PapC_C"/>
    <property type="match status" value="1"/>
</dbReference>
<evidence type="ECO:0000313" key="13">
    <source>
        <dbReference type="Proteomes" id="UP000219042"/>
    </source>
</evidence>
<keyword evidence="7" id="KW-0472">Membrane</keyword>
<dbReference type="InterPro" id="IPR043142">
    <property type="entry name" value="PapC-like_C_sf"/>
</dbReference>
<dbReference type="InterPro" id="IPR037224">
    <property type="entry name" value="PapC_N_sf"/>
</dbReference>
<dbReference type="SUPFAM" id="SSF141729">
    <property type="entry name" value="FimD N-terminal domain-like"/>
    <property type="match status" value="1"/>
</dbReference>
<dbReference type="RefSeq" id="WP_097078557.1">
    <property type="nucleotide sequence ID" value="NZ_BAABHT010000001.1"/>
</dbReference>
<organism evidence="12 13">
    <name type="scientific">Acinetobacter puyangensis</name>
    <dbReference type="NCBI Taxonomy" id="1096779"/>
    <lineage>
        <taxon>Bacteria</taxon>
        <taxon>Pseudomonadati</taxon>
        <taxon>Pseudomonadota</taxon>
        <taxon>Gammaproteobacteria</taxon>
        <taxon>Moraxellales</taxon>
        <taxon>Moraxellaceae</taxon>
        <taxon>Acinetobacter</taxon>
    </lineage>
</organism>
<evidence type="ECO:0000256" key="8">
    <source>
        <dbReference type="ARBA" id="ARBA00023237"/>
    </source>
</evidence>
<evidence type="ECO:0000256" key="5">
    <source>
        <dbReference type="ARBA" id="ARBA00022692"/>
    </source>
</evidence>
<sequence length="893" mass="98707">MEKKTILRPCCLAILISGILVETAQAQSTERIENAPKTAEKIGILSTHETNENLIDYPVQPAQEVNSTEQVYIFDSNLFKGTGLSAGMIERFNHADQIEADSYKVDIYINKRFVERQTIRFAENKNAPQGVDACLTPDILEHAGILGDVSFREQLTNQSLPQNDCLTLSQVAKSSSSQLDFSILRLDLSVPQSLMKNLPQGYVNPADLDAGTSIGFINYLGNYYYTENRINNGSNYESAFMSLNGGINFGKWQYRQQSSLTMDNNHETKWNNIRSYVQRPIDQLKSQLTLGQDYTSGRFFSGLPYIGLNLATDQRMRPDSLRGYAPVIRGIAQTNAKVSVQQNGQEIYQITVAPGSFEINDLYPTNYNGNLTVVVTEADGSQHSTTIPYAAVPTSLREGLSNYSLSLGRTDLNATENTIFSDLDYEYGVNNNITINSGLRISDDYQAAAFGGVYGDVLGALGANITYSRAKLPTPNGWDNVDGWMANLTYSKTFTPTNTTIALAGYRYSTKGYRDLNDVLGIRYAWNNGTRWSSDSYLQHSRFQVSISQPLGNYGSLYVSGSTQNYRDGRKRDTLYQVGYNKNFGILNLNLNYTRQKVHSINGGVITEERFDNYGGLSISLPLGRNRTLTTPRLNANYNRSNDQDNYQLDVTGAFDENYSFGYNVGMSGTGDSDQQNYNAGLYKRFSNIQLGANTSYSNQYWQGSLNASGALAIHAGGVTFGSYLGDTFALVEAKGAEGATVINAPYSKVDRFGYVLVPSITPYRYNNLVLDPQGTSSNVEIEGGEQRIAPYAGAAIKVKFKTRMGYSVLIQSELDDESTVPMGAEVRNADGAVIGMVGQSGQVYIRVEQQKGTLLLNWGDETAQSCSLPYQIDNQQLTQPLIKLSAQCKMEH</sequence>
<evidence type="ECO:0000256" key="1">
    <source>
        <dbReference type="ARBA" id="ARBA00004571"/>
    </source>
</evidence>
<dbReference type="PANTHER" id="PTHR30451">
    <property type="entry name" value="OUTER MEMBRANE USHER PROTEIN"/>
    <property type="match status" value="1"/>
</dbReference>
<dbReference type="Pfam" id="PF13954">
    <property type="entry name" value="PapC_N"/>
    <property type="match status" value="1"/>
</dbReference>
<dbReference type="PANTHER" id="PTHR30451:SF20">
    <property type="entry name" value="FIMBRIAE USHER"/>
    <property type="match status" value="1"/>
</dbReference>
<dbReference type="Gene3D" id="2.60.40.2610">
    <property type="entry name" value="Outer membrane usher protein FimD, plug domain"/>
    <property type="match status" value="1"/>
</dbReference>
<dbReference type="FunFam" id="2.60.40.3110:FF:000001">
    <property type="entry name" value="Putative fimbrial outer membrane usher"/>
    <property type="match status" value="1"/>
</dbReference>
<feature type="domain" description="PapC-like C-terminal" evidence="10">
    <location>
        <begin position="810"/>
        <end position="874"/>
    </location>
</feature>
<reference evidence="13" key="1">
    <citation type="submission" date="2016-09" db="EMBL/GenBank/DDBJ databases">
        <authorList>
            <person name="Varghese N."/>
            <person name="Submissions S."/>
        </authorList>
    </citation>
    <scope>NUCLEOTIDE SEQUENCE [LARGE SCALE GENOMIC DNA]</scope>
    <source>
        <strain evidence="13">ANC 4466</strain>
    </source>
</reference>
<dbReference type="GO" id="GO:0009279">
    <property type="term" value="C:cell outer membrane"/>
    <property type="evidence" value="ECO:0007669"/>
    <property type="project" value="UniProtKB-SubCell"/>
</dbReference>
<evidence type="ECO:0000259" key="11">
    <source>
        <dbReference type="Pfam" id="PF13954"/>
    </source>
</evidence>
<keyword evidence="4" id="KW-1134">Transmembrane beta strand</keyword>
<gene>
    <name evidence="12" type="ORF">SAMN05421731_10328</name>
</gene>
<proteinExistence type="inferred from homology"/>
<dbReference type="AlphaFoldDB" id="A0A240E6A5"/>
<evidence type="ECO:0000313" key="12">
    <source>
        <dbReference type="EMBL" id="SNX44294.1"/>
    </source>
</evidence>
<keyword evidence="5" id="KW-0812">Transmembrane</keyword>
<accession>A0A240E6A5</accession>
<protein>
    <submittedName>
        <fullName evidence="12">Outer membrane usher protein</fullName>
    </submittedName>
</protein>
<keyword evidence="13" id="KW-1185">Reference proteome</keyword>
<dbReference type="OrthoDB" id="6554712at2"/>
<comment type="similarity">
    <text evidence="2">Belongs to the fimbrial export usher family.</text>
</comment>
<dbReference type="Pfam" id="PF00577">
    <property type="entry name" value="Usher"/>
    <property type="match status" value="1"/>
</dbReference>
<dbReference type="Proteomes" id="UP000219042">
    <property type="component" value="Unassembled WGS sequence"/>
</dbReference>
<evidence type="ECO:0000259" key="10">
    <source>
        <dbReference type="Pfam" id="PF13953"/>
    </source>
</evidence>
<dbReference type="GO" id="GO:0009297">
    <property type="term" value="P:pilus assembly"/>
    <property type="evidence" value="ECO:0007669"/>
    <property type="project" value="InterPro"/>
</dbReference>
<dbReference type="FunFam" id="2.60.40.2610:FF:000001">
    <property type="entry name" value="Outer membrane fimbrial usher protein"/>
    <property type="match status" value="1"/>
</dbReference>
<evidence type="ECO:0000256" key="3">
    <source>
        <dbReference type="ARBA" id="ARBA00022448"/>
    </source>
</evidence>
<keyword evidence="8" id="KW-0998">Cell outer membrane</keyword>
<feature type="chain" id="PRO_5013031947" evidence="9">
    <location>
        <begin position="27"/>
        <end position="893"/>
    </location>
</feature>
<evidence type="ECO:0000256" key="2">
    <source>
        <dbReference type="ARBA" id="ARBA00008064"/>
    </source>
</evidence>
<dbReference type="InterPro" id="IPR000015">
    <property type="entry name" value="Fimb_usher"/>
</dbReference>
<dbReference type="InterPro" id="IPR025885">
    <property type="entry name" value="PapC_N"/>
</dbReference>